<proteinExistence type="predicted"/>
<reference evidence="1" key="1">
    <citation type="journal article" date="2022" name="Int. J. Mol. Sci.">
        <title>Draft Genome of Tanacetum Coccineum: Genomic Comparison of Closely Related Tanacetum-Family Plants.</title>
        <authorList>
            <person name="Yamashiro T."/>
            <person name="Shiraishi A."/>
            <person name="Nakayama K."/>
            <person name="Satake H."/>
        </authorList>
    </citation>
    <scope>NUCLEOTIDE SEQUENCE</scope>
</reference>
<sequence>MGMERVRKTKAEGVFILNGLARQNQYLLYIFLFSLPFSPQRTYGKTSPYTCTPSLLEETPDTSDTPTIPRWQSPAFLLVDGMWHQIKGQDHME</sequence>
<gene>
    <name evidence="1" type="ORF">Tco_1124274</name>
</gene>
<organism evidence="1 2">
    <name type="scientific">Tanacetum coccineum</name>
    <dbReference type="NCBI Taxonomy" id="301880"/>
    <lineage>
        <taxon>Eukaryota</taxon>
        <taxon>Viridiplantae</taxon>
        <taxon>Streptophyta</taxon>
        <taxon>Embryophyta</taxon>
        <taxon>Tracheophyta</taxon>
        <taxon>Spermatophyta</taxon>
        <taxon>Magnoliopsida</taxon>
        <taxon>eudicotyledons</taxon>
        <taxon>Gunneridae</taxon>
        <taxon>Pentapetalae</taxon>
        <taxon>asterids</taxon>
        <taxon>campanulids</taxon>
        <taxon>Asterales</taxon>
        <taxon>Asteraceae</taxon>
        <taxon>Asteroideae</taxon>
        <taxon>Anthemideae</taxon>
        <taxon>Anthemidinae</taxon>
        <taxon>Tanacetum</taxon>
    </lineage>
</organism>
<evidence type="ECO:0000313" key="2">
    <source>
        <dbReference type="Proteomes" id="UP001151760"/>
    </source>
</evidence>
<dbReference type="Proteomes" id="UP001151760">
    <property type="component" value="Unassembled WGS sequence"/>
</dbReference>
<comment type="caution">
    <text evidence="1">The sequence shown here is derived from an EMBL/GenBank/DDBJ whole genome shotgun (WGS) entry which is preliminary data.</text>
</comment>
<keyword evidence="2" id="KW-1185">Reference proteome</keyword>
<accession>A0ABQ5J9L4</accession>
<reference evidence="1" key="2">
    <citation type="submission" date="2022-01" db="EMBL/GenBank/DDBJ databases">
        <authorList>
            <person name="Yamashiro T."/>
            <person name="Shiraishi A."/>
            <person name="Satake H."/>
            <person name="Nakayama K."/>
        </authorList>
    </citation>
    <scope>NUCLEOTIDE SEQUENCE</scope>
</reference>
<name>A0ABQ5J9L4_9ASTR</name>
<protein>
    <submittedName>
        <fullName evidence="1">Uncharacterized protein</fullName>
    </submittedName>
</protein>
<dbReference type="EMBL" id="BQNB010021578">
    <property type="protein sequence ID" value="GJU07844.1"/>
    <property type="molecule type" value="Genomic_DNA"/>
</dbReference>
<evidence type="ECO:0000313" key="1">
    <source>
        <dbReference type="EMBL" id="GJU07844.1"/>
    </source>
</evidence>